<dbReference type="EMBL" id="NBCO01000037">
    <property type="protein sequence ID" value="ORC85166.1"/>
    <property type="molecule type" value="Genomic_DNA"/>
</dbReference>
<sequence length="120" mass="13850">MKTNFYFTTREKTPEIRAFLQQAFVERMKSNNPFSQEVSFILMTLLYSGSNHPHLVLADMLLNMSAEERLATHNWWVYQNANELIQVSMSIAIASGKLAFPLFPGKQMDTQNRCLIEDAM</sequence>
<organism evidence="1 2">
    <name type="scientific">Trypanosoma theileri</name>
    <dbReference type="NCBI Taxonomy" id="67003"/>
    <lineage>
        <taxon>Eukaryota</taxon>
        <taxon>Discoba</taxon>
        <taxon>Euglenozoa</taxon>
        <taxon>Kinetoplastea</taxon>
        <taxon>Metakinetoplastina</taxon>
        <taxon>Trypanosomatida</taxon>
        <taxon>Trypanosomatidae</taxon>
        <taxon>Trypanosoma</taxon>
    </lineage>
</organism>
<accession>A0A1X0NKF4</accession>
<feature type="non-terminal residue" evidence="1">
    <location>
        <position position="120"/>
    </location>
</feature>
<dbReference type="Proteomes" id="UP000192257">
    <property type="component" value="Unassembled WGS sequence"/>
</dbReference>
<gene>
    <name evidence="1" type="ORF">TM35_000371390</name>
</gene>
<proteinExistence type="predicted"/>
<evidence type="ECO:0000313" key="1">
    <source>
        <dbReference type="EMBL" id="ORC85166.1"/>
    </source>
</evidence>
<protein>
    <submittedName>
        <fullName evidence="1">Uncharacterized protein</fullName>
    </submittedName>
</protein>
<dbReference type="GeneID" id="39989219"/>
<comment type="caution">
    <text evidence="1">The sequence shown here is derived from an EMBL/GenBank/DDBJ whole genome shotgun (WGS) entry which is preliminary data.</text>
</comment>
<dbReference type="AlphaFoldDB" id="A0A1X0NKF4"/>
<keyword evidence="2" id="KW-1185">Reference proteome</keyword>
<evidence type="ECO:0000313" key="2">
    <source>
        <dbReference type="Proteomes" id="UP000192257"/>
    </source>
</evidence>
<name>A0A1X0NKF4_9TRYP</name>
<reference evidence="1 2" key="1">
    <citation type="submission" date="2017-03" db="EMBL/GenBank/DDBJ databases">
        <title>An alternative strategy for trypanosome survival in the mammalian bloodstream revealed through genome and transcriptome analysis of the ubiquitous bovine parasite Trypanosoma (Megatrypanum) theileri.</title>
        <authorList>
            <person name="Kelly S."/>
            <person name="Ivens A."/>
            <person name="Mott A."/>
            <person name="O'Neill E."/>
            <person name="Emms D."/>
            <person name="Macleod O."/>
            <person name="Voorheis P."/>
            <person name="Matthews J."/>
            <person name="Matthews K."/>
            <person name="Carrington M."/>
        </authorList>
    </citation>
    <scope>NUCLEOTIDE SEQUENCE [LARGE SCALE GENOMIC DNA]</scope>
    <source>
        <strain evidence="1">Edinburgh</strain>
    </source>
</reference>
<dbReference type="RefSeq" id="XP_028879232.1">
    <property type="nucleotide sequence ID" value="XM_029029439.1"/>
</dbReference>
<dbReference type="VEuPathDB" id="TriTrypDB:TM35_000371390"/>
<dbReference type="OrthoDB" id="10428851at2759"/>